<protein>
    <submittedName>
        <fullName evidence="2">Putative transposase, Ptta/En/Spm, plant</fullName>
    </submittedName>
</protein>
<organism evidence="2 3">
    <name type="scientific">Rosa chinensis</name>
    <name type="common">China rose</name>
    <dbReference type="NCBI Taxonomy" id="74649"/>
    <lineage>
        <taxon>Eukaryota</taxon>
        <taxon>Viridiplantae</taxon>
        <taxon>Streptophyta</taxon>
        <taxon>Embryophyta</taxon>
        <taxon>Tracheophyta</taxon>
        <taxon>Spermatophyta</taxon>
        <taxon>Magnoliopsida</taxon>
        <taxon>eudicotyledons</taxon>
        <taxon>Gunneridae</taxon>
        <taxon>Pentapetalae</taxon>
        <taxon>rosids</taxon>
        <taxon>fabids</taxon>
        <taxon>Rosales</taxon>
        <taxon>Rosaceae</taxon>
        <taxon>Rosoideae</taxon>
        <taxon>Rosoideae incertae sedis</taxon>
        <taxon>Rosa</taxon>
    </lineage>
</organism>
<dbReference type="Gramene" id="PRQ19929">
    <property type="protein sequence ID" value="PRQ19929"/>
    <property type="gene ID" value="RchiOBHm_Chr7g0222641"/>
</dbReference>
<name>A0A2P6PDC9_ROSCH</name>
<dbReference type="PANTHER" id="PTHR33144">
    <property type="entry name" value="OS10G0409366 PROTEIN-RELATED"/>
    <property type="match status" value="1"/>
</dbReference>
<dbReference type="Pfam" id="PF03004">
    <property type="entry name" value="Transposase_24"/>
    <property type="match status" value="1"/>
</dbReference>
<dbReference type="InterPro" id="IPR004252">
    <property type="entry name" value="Probable_transposase_24"/>
</dbReference>
<sequence length="365" mass="41235">MKRTRQGGRPRTMSQLLEETSSCFGSTGRSANESAQPPPPAPAEQVNTPTSKVTGGQSKGIPEWNIGVKVHVQFNGINFQPVGERAGQLKSQLGQIVRNGHRVPLNILDWKKVGNDVKEEIWEEVKQWSELVAYWSSEDAKVIAERNSINRELRGPCHKTGRKHFAQVRYEMEKAGEPVDKFSVWKRTRDLNDHLVQEFIKSYEEKLRKESEEDQNLTSVKDRIFHSLMGDDGHGYCHTFGAGVPRNLVYPKESKISQSTDDLVQKITEQVRQEFQLQLQQLHARIDFLQNKDSSTESPRQVADATSGHEILRESIGDEITPNVNSDQPLLEQNSLVTSPSQNGSERVLMAKRAKQMKASAKLTK</sequence>
<dbReference type="Proteomes" id="UP000238479">
    <property type="component" value="Chromosome 7"/>
</dbReference>
<evidence type="ECO:0000256" key="1">
    <source>
        <dbReference type="SAM" id="MobiDB-lite"/>
    </source>
</evidence>
<dbReference type="PANTHER" id="PTHR33144:SF52">
    <property type="match status" value="1"/>
</dbReference>
<feature type="compositionally biased region" description="Polar residues" evidence="1">
    <location>
        <begin position="12"/>
        <end position="35"/>
    </location>
</feature>
<accession>A0A2P6PDC9</accession>
<dbReference type="AlphaFoldDB" id="A0A2P6PDC9"/>
<feature type="region of interest" description="Disordered" evidence="1">
    <location>
        <begin position="1"/>
        <end position="60"/>
    </location>
</feature>
<dbReference type="EMBL" id="PDCK01000045">
    <property type="protein sequence ID" value="PRQ19929.1"/>
    <property type="molecule type" value="Genomic_DNA"/>
</dbReference>
<reference evidence="2 3" key="1">
    <citation type="journal article" date="2018" name="Nat. Genet.">
        <title>The Rosa genome provides new insights in the design of modern roses.</title>
        <authorList>
            <person name="Bendahmane M."/>
        </authorList>
    </citation>
    <scope>NUCLEOTIDE SEQUENCE [LARGE SCALE GENOMIC DNA]</scope>
    <source>
        <strain evidence="3">cv. Old Blush</strain>
    </source>
</reference>
<gene>
    <name evidence="2" type="ORF">RchiOBHm_Chr7g0222641</name>
</gene>
<keyword evidence="3" id="KW-1185">Reference proteome</keyword>
<evidence type="ECO:0000313" key="3">
    <source>
        <dbReference type="Proteomes" id="UP000238479"/>
    </source>
</evidence>
<feature type="region of interest" description="Disordered" evidence="1">
    <location>
        <begin position="333"/>
        <end position="365"/>
    </location>
</feature>
<evidence type="ECO:0000313" key="2">
    <source>
        <dbReference type="EMBL" id="PRQ19929.1"/>
    </source>
</evidence>
<feature type="compositionally biased region" description="Polar residues" evidence="1">
    <location>
        <begin position="333"/>
        <end position="345"/>
    </location>
</feature>
<comment type="caution">
    <text evidence="2">The sequence shown here is derived from an EMBL/GenBank/DDBJ whole genome shotgun (WGS) entry which is preliminary data.</text>
</comment>
<proteinExistence type="predicted"/>
<feature type="compositionally biased region" description="Polar residues" evidence="1">
    <location>
        <begin position="45"/>
        <end position="56"/>
    </location>
</feature>